<evidence type="ECO:0000256" key="1">
    <source>
        <dbReference type="ARBA" id="ARBA00004370"/>
    </source>
</evidence>
<keyword evidence="2 5" id="KW-0812">Transmembrane</keyword>
<feature type="domain" description="G-protein coupled receptors family 1 profile" evidence="6">
    <location>
        <begin position="1"/>
        <end position="110"/>
    </location>
</feature>
<feature type="transmembrane region" description="Helical" evidence="5">
    <location>
        <begin position="12"/>
        <end position="35"/>
    </location>
</feature>
<dbReference type="InterPro" id="IPR019424">
    <property type="entry name" value="7TM_GPCR_Srsx"/>
</dbReference>
<reference evidence="8" key="1">
    <citation type="submission" date="2022-11" db="UniProtKB">
        <authorList>
            <consortium name="WormBaseParasite"/>
        </authorList>
    </citation>
    <scope>IDENTIFICATION</scope>
</reference>
<protein>
    <submittedName>
        <fullName evidence="8">G-protein coupled receptors family 1 profile domain-containing protein</fullName>
    </submittedName>
</protein>
<dbReference type="SUPFAM" id="SSF81321">
    <property type="entry name" value="Family A G protein-coupled receptor-like"/>
    <property type="match status" value="1"/>
</dbReference>
<evidence type="ECO:0000256" key="5">
    <source>
        <dbReference type="SAM" id="Phobius"/>
    </source>
</evidence>
<keyword evidence="4 5" id="KW-0472">Membrane</keyword>
<dbReference type="Pfam" id="PF10320">
    <property type="entry name" value="7TM_GPCR_Srsx"/>
    <property type="match status" value="1"/>
</dbReference>
<evidence type="ECO:0000256" key="3">
    <source>
        <dbReference type="ARBA" id="ARBA00022989"/>
    </source>
</evidence>
<dbReference type="Gene3D" id="1.20.1070.10">
    <property type="entry name" value="Rhodopsin 7-helix transmembrane proteins"/>
    <property type="match status" value="1"/>
</dbReference>
<proteinExistence type="predicted"/>
<dbReference type="Proteomes" id="UP000887578">
    <property type="component" value="Unplaced"/>
</dbReference>
<organism evidence="7 8">
    <name type="scientific">Panagrolaimus davidi</name>
    <dbReference type="NCBI Taxonomy" id="227884"/>
    <lineage>
        <taxon>Eukaryota</taxon>
        <taxon>Metazoa</taxon>
        <taxon>Ecdysozoa</taxon>
        <taxon>Nematoda</taxon>
        <taxon>Chromadorea</taxon>
        <taxon>Rhabditida</taxon>
        <taxon>Tylenchina</taxon>
        <taxon>Panagrolaimomorpha</taxon>
        <taxon>Panagrolaimoidea</taxon>
        <taxon>Panagrolaimidae</taxon>
        <taxon>Panagrolaimus</taxon>
    </lineage>
</organism>
<feature type="transmembrane region" description="Helical" evidence="5">
    <location>
        <begin position="95"/>
        <end position="116"/>
    </location>
</feature>
<name>A0A914PCK9_9BILA</name>
<accession>A0A914PCK9</accession>
<comment type="subcellular location">
    <subcellularLocation>
        <location evidence="1">Membrane</location>
    </subcellularLocation>
</comment>
<dbReference type="AlphaFoldDB" id="A0A914PCK9"/>
<dbReference type="GO" id="GO:0016020">
    <property type="term" value="C:membrane"/>
    <property type="evidence" value="ECO:0007669"/>
    <property type="project" value="UniProtKB-SubCell"/>
</dbReference>
<dbReference type="PROSITE" id="PS50262">
    <property type="entry name" value="G_PROTEIN_RECEP_F1_2"/>
    <property type="match status" value="1"/>
</dbReference>
<evidence type="ECO:0000313" key="8">
    <source>
        <dbReference type="WBParaSite" id="PDA_v2.g15913.t1"/>
    </source>
</evidence>
<dbReference type="WBParaSite" id="PDA_v2.g15913.t1">
    <property type="protein sequence ID" value="PDA_v2.g15913.t1"/>
    <property type="gene ID" value="PDA_v2.g15913"/>
</dbReference>
<evidence type="ECO:0000313" key="7">
    <source>
        <dbReference type="Proteomes" id="UP000887578"/>
    </source>
</evidence>
<keyword evidence="3 5" id="KW-1133">Transmembrane helix</keyword>
<keyword evidence="7" id="KW-1185">Reference proteome</keyword>
<evidence type="ECO:0000259" key="6">
    <source>
        <dbReference type="PROSITE" id="PS50262"/>
    </source>
</evidence>
<evidence type="ECO:0000256" key="2">
    <source>
        <dbReference type="ARBA" id="ARBA00022692"/>
    </source>
</evidence>
<evidence type="ECO:0000256" key="4">
    <source>
        <dbReference type="ARBA" id="ARBA00023136"/>
    </source>
</evidence>
<dbReference type="InterPro" id="IPR017452">
    <property type="entry name" value="GPCR_Rhodpsn_7TM"/>
</dbReference>
<feature type="transmembrane region" description="Helical" evidence="5">
    <location>
        <begin position="136"/>
        <end position="155"/>
    </location>
</feature>
<sequence length="163" mass="18166">MSIFKIKQNVYIQLVLLINLSDVAVGIGSLLQAIFRTLGQDSYLRTKFECHLINLPLYFGASTEHWILIALAIDRLLALLYPIHYFANKFENFPLITAVITLALTVIYLICNVIDVNLFEVVKDCSIHVTRGSIGITYSYFAGVIILGGTIGMFLDAPHKSAN</sequence>